<sequence length="99" mass="12016">MMLKLDLEKAYDCIRWDFIEELLKYFNFPLKLIYLIMQCVILVSYSIICNGRKSDPFVPKRGLRQGDPLSLYLFILAMEYLSRSRKTYRRTERDFKEMN</sequence>
<gene>
    <name evidence="1" type="ORF">L6164_003318</name>
</gene>
<dbReference type="EMBL" id="CM039427">
    <property type="protein sequence ID" value="KAI4354458.1"/>
    <property type="molecule type" value="Genomic_DNA"/>
</dbReference>
<proteinExistence type="predicted"/>
<evidence type="ECO:0000313" key="2">
    <source>
        <dbReference type="Proteomes" id="UP000828941"/>
    </source>
</evidence>
<accession>A0ACB9Q0X4</accession>
<keyword evidence="2" id="KW-1185">Reference proteome</keyword>
<protein>
    <submittedName>
        <fullName evidence="1">Uncharacterized protein</fullName>
    </submittedName>
</protein>
<name>A0ACB9Q0X4_BAUVA</name>
<dbReference type="Proteomes" id="UP000828941">
    <property type="component" value="Chromosome 2"/>
</dbReference>
<reference evidence="1 2" key="1">
    <citation type="journal article" date="2022" name="DNA Res.">
        <title>Chromosomal-level genome assembly of the orchid tree Bauhinia variegata (Leguminosae; Cercidoideae) supports the allotetraploid origin hypothesis of Bauhinia.</title>
        <authorList>
            <person name="Zhong Y."/>
            <person name="Chen Y."/>
            <person name="Zheng D."/>
            <person name="Pang J."/>
            <person name="Liu Y."/>
            <person name="Luo S."/>
            <person name="Meng S."/>
            <person name="Qian L."/>
            <person name="Wei D."/>
            <person name="Dai S."/>
            <person name="Zhou R."/>
        </authorList>
    </citation>
    <scope>NUCLEOTIDE SEQUENCE [LARGE SCALE GENOMIC DNA]</scope>
    <source>
        <strain evidence="1">BV-YZ2020</strain>
    </source>
</reference>
<comment type="caution">
    <text evidence="1">The sequence shown here is derived from an EMBL/GenBank/DDBJ whole genome shotgun (WGS) entry which is preliminary data.</text>
</comment>
<organism evidence="1 2">
    <name type="scientific">Bauhinia variegata</name>
    <name type="common">Purple orchid tree</name>
    <name type="synonym">Phanera variegata</name>
    <dbReference type="NCBI Taxonomy" id="167791"/>
    <lineage>
        <taxon>Eukaryota</taxon>
        <taxon>Viridiplantae</taxon>
        <taxon>Streptophyta</taxon>
        <taxon>Embryophyta</taxon>
        <taxon>Tracheophyta</taxon>
        <taxon>Spermatophyta</taxon>
        <taxon>Magnoliopsida</taxon>
        <taxon>eudicotyledons</taxon>
        <taxon>Gunneridae</taxon>
        <taxon>Pentapetalae</taxon>
        <taxon>rosids</taxon>
        <taxon>fabids</taxon>
        <taxon>Fabales</taxon>
        <taxon>Fabaceae</taxon>
        <taxon>Cercidoideae</taxon>
        <taxon>Cercideae</taxon>
        <taxon>Bauhiniinae</taxon>
        <taxon>Bauhinia</taxon>
    </lineage>
</organism>
<evidence type="ECO:0000313" key="1">
    <source>
        <dbReference type="EMBL" id="KAI4354458.1"/>
    </source>
</evidence>